<comment type="similarity">
    <text evidence="1 4">Belongs to the glycosyl hydrolase 1 family.</text>
</comment>
<dbReference type="GO" id="GO:0005975">
    <property type="term" value="P:carbohydrate metabolic process"/>
    <property type="evidence" value="ECO:0007669"/>
    <property type="project" value="InterPro"/>
</dbReference>
<dbReference type="Proteomes" id="UP001163823">
    <property type="component" value="Chromosome 1"/>
</dbReference>
<keyword evidence="6" id="KW-0732">Signal</keyword>
<dbReference type="SMR" id="A0AAD7VP12"/>
<proteinExistence type="inferred from homology"/>
<dbReference type="InterPro" id="IPR033132">
    <property type="entry name" value="GH_1_N_CS"/>
</dbReference>
<dbReference type="KEGG" id="qsa:O6P43_001440"/>
<keyword evidence="5" id="KW-0812">Transmembrane</keyword>
<dbReference type="Pfam" id="PF00232">
    <property type="entry name" value="Glyco_hydro_1"/>
    <property type="match status" value="1"/>
</dbReference>
<keyword evidence="8" id="KW-1185">Reference proteome</keyword>
<evidence type="ECO:0000313" key="7">
    <source>
        <dbReference type="EMBL" id="KAJ7982299.1"/>
    </source>
</evidence>
<evidence type="ECO:0000256" key="3">
    <source>
        <dbReference type="ARBA" id="ARBA00023295"/>
    </source>
</evidence>
<evidence type="ECO:0000256" key="5">
    <source>
        <dbReference type="SAM" id="Phobius"/>
    </source>
</evidence>
<dbReference type="PROSITE" id="PS00653">
    <property type="entry name" value="GLYCOSYL_HYDROL_F1_2"/>
    <property type="match status" value="1"/>
</dbReference>
<keyword evidence="5" id="KW-1133">Transmembrane helix</keyword>
<feature type="chain" id="PRO_5042138294" evidence="6">
    <location>
        <begin position="18"/>
        <end position="449"/>
    </location>
</feature>
<comment type="caution">
    <text evidence="7">The sequence shown here is derived from an EMBL/GenBank/DDBJ whole genome shotgun (WGS) entry which is preliminary data.</text>
</comment>
<sequence>MAFVVVLCLSLVMVVKANYGFGFLNRSSFPPGFIFGSSSSAYQYEGAAFRGGKGPSIWDNYTHTYPEKIADGSNGDVAVDEYDLQKKDIAIMKNMNLDAYRFSIAWTRILPRGNLRGGINRDGIEHYNNLINELIANDQEPFVTLFHWDVPQALEDKYGGFLSPKIVDDFRDYVDICFKQFGDRVRHWITLNEPGTFSLGGYASSGFILAPDRCSDWQNLNCTGGDSGTEPYLVTHHQLLAHAAAVEVYKTKYQRIQRGSIGITLETAWYVPLSTNKLDHDAKERALDFSFGWFMEPLTKGEYPDTMRTLVGKRLPKFTKEQSIHLIQSYDFIGLNYYTAEYVSDAPNIRNASEPSILTDPLVNYSTQRDGVDIGPKFGSSWQYIYPKGIKDILLYANRKYNNPIFYITEIGVSEWNNPSLSLMEALMDAYRIDMLIELIFIIVIFIIF</sequence>
<dbReference type="SUPFAM" id="SSF51445">
    <property type="entry name" value="(Trans)glycosidases"/>
    <property type="match status" value="1"/>
</dbReference>
<evidence type="ECO:0000313" key="8">
    <source>
        <dbReference type="Proteomes" id="UP001163823"/>
    </source>
</evidence>
<dbReference type="PANTHER" id="PTHR10353">
    <property type="entry name" value="GLYCOSYL HYDROLASE"/>
    <property type="match status" value="1"/>
</dbReference>
<evidence type="ECO:0000256" key="6">
    <source>
        <dbReference type="SAM" id="SignalP"/>
    </source>
</evidence>
<dbReference type="FunFam" id="3.20.20.80:FF:000020">
    <property type="entry name" value="Beta-glucosidase 12"/>
    <property type="match status" value="1"/>
</dbReference>
<reference evidence="7 8" key="1">
    <citation type="journal article" date="2023" name="Science">
        <title>Elucidation of the pathway for biosynthesis of saponin adjuvants from the soapbark tree.</title>
        <authorList>
            <person name="Reed J."/>
            <person name="Orme A."/>
            <person name="El-Demerdash A."/>
            <person name="Owen C."/>
            <person name="Martin L.B.B."/>
            <person name="Misra R.C."/>
            <person name="Kikuchi S."/>
            <person name="Rejzek M."/>
            <person name="Martin A.C."/>
            <person name="Harkess A."/>
            <person name="Leebens-Mack J."/>
            <person name="Louveau T."/>
            <person name="Stephenson M.J."/>
            <person name="Osbourn A."/>
        </authorList>
    </citation>
    <scope>NUCLEOTIDE SEQUENCE [LARGE SCALE GENOMIC DNA]</scope>
    <source>
        <strain evidence="7">S10</strain>
    </source>
</reference>
<keyword evidence="3" id="KW-0326">Glycosidase</keyword>
<feature type="transmembrane region" description="Helical" evidence="5">
    <location>
        <begin position="430"/>
        <end position="448"/>
    </location>
</feature>
<dbReference type="InterPro" id="IPR001360">
    <property type="entry name" value="Glyco_hydro_1"/>
</dbReference>
<dbReference type="PANTHER" id="PTHR10353:SF137">
    <property type="entry name" value="MYROSINASE 3-RELATED"/>
    <property type="match status" value="1"/>
</dbReference>
<keyword evidence="5" id="KW-0472">Membrane</keyword>
<evidence type="ECO:0000256" key="1">
    <source>
        <dbReference type="ARBA" id="ARBA00010838"/>
    </source>
</evidence>
<dbReference type="Gene3D" id="3.20.20.80">
    <property type="entry name" value="Glycosidases"/>
    <property type="match status" value="1"/>
</dbReference>
<feature type="signal peptide" evidence="6">
    <location>
        <begin position="1"/>
        <end position="17"/>
    </location>
</feature>
<protein>
    <submittedName>
        <fullName evidence="7">Beta-glucosidase</fullName>
    </submittedName>
</protein>
<organism evidence="7 8">
    <name type="scientific">Quillaja saponaria</name>
    <name type="common">Soap bark tree</name>
    <dbReference type="NCBI Taxonomy" id="32244"/>
    <lineage>
        <taxon>Eukaryota</taxon>
        <taxon>Viridiplantae</taxon>
        <taxon>Streptophyta</taxon>
        <taxon>Embryophyta</taxon>
        <taxon>Tracheophyta</taxon>
        <taxon>Spermatophyta</taxon>
        <taxon>Magnoliopsida</taxon>
        <taxon>eudicotyledons</taxon>
        <taxon>Gunneridae</taxon>
        <taxon>Pentapetalae</taxon>
        <taxon>rosids</taxon>
        <taxon>fabids</taxon>
        <taxon>Fabales</taxon>
        <taxon>Quillajaceae</taxon>
        <taxon>Quillaja</taxon>
    </lineage>
</organism>
<name>A0AAD7VP12_QUISA</name>
<evidence type="ECO:0000256" key="2">
    <source>
        <dbReference type="ARBA" id="ARBA00022801"/>
    </source>
</evidence>
<dbReference type="AlphaFoldDB" id="A0AAD7VP12"/>
<dbReference type="EMBL" id="JARAOO010000001">
    <property type="protein sequence ID" value="KAJ7982299.1"/>
    <property type="molecule type" value="Genomic_DNA"/>
</dbReference>
<keyword evidence="2" id="KW-0378">Hydrolase</keyword>
<accession>A0AAD7VP12</accession>
<evidence type="ECO:0000256" key="4">
    <source>
        <dbReference type="RuleBase" id="RU003690"/>
    </source>
</evidence>
<dbReference type="GO" id="GO:0008422">
    <property type="term" value="F:beta-glucosidase activity"/>
    <property type="evidence" value="ECO:0007669"/>
    <property type="project" value="TreeGrafter"/>
</dbReference>
<gene>
    <name evidence="7" type="ORF">O6P43_001440</name>
</gene>
<dbReference type="InterPro" id="IPR017853">
    <property type="entry name" value="GH"/>
</dbReference>